<dbReference type="PANTHER" id="PTHR35041">
    <property type="entry name" value="MEDIATOR OF RNA POLYMERASE II TRANSCRIPTION SUBUNIT 1"/>
    <property type="match status" value="1"/>
</dbReference>
<keyword evidence="1" id="KW-1133">Transmembrane helix</keyword>
<evidence type="ECO:0000256" key="1">
    <source>
        <dbReference type="SAM" id="Phobius"/>
    </source>
</evidence>
<dbReference type="RefSeq" id="XP_007836662.1">
    <property type="nucleotide sequence ID" value="XM_007838471.1"/>
</dbReference>
<keyword evidence="1" id="KW-0472">Membrane</keyword>
<feature type="transmembrane region" description="Helical" evidence="1">
    <location>
        <begin position="21"/>
        <end position="42"/>
    </location>
</feature>
<proteinExistence type="predicted"/>
<dbReference type="AlphaFoldDB" id="W3WVD1"/>
<dbReference type="GeneID" id="19274903"/>
<dbReference type="OrthoDB" id="5322539at2759"/>
<protein>
    <submittedName>
        <fullName evidence="2">Uncharacterized protein</fullName>
    </submittedName>
</protein>
<gene>
    <name evidence="2" type="ORF">PFICI_09890</name>
</gene>
<feature type="transmembrane region" description="Helical" evidence="1">
    <location>
        <begin position="495"/>
        <end position="518"/>
    </location>
</feature>
<organism evidence="2 3">
    <name type="scientific">Pestalotiopsis fici (strain W106-1 / CGMCC3.15140)</name>
    <dbReference type="NCBI Taxonomy" id="1229662"/>
    <lineage>
        <taxon>Eukaryota</taxon>
        <taxon>Fungi</taxon>
        <taxon>Dikarya</taxon>
        <taxon>Ascomycota</taxon>
        <taxon>Pezizomycotina</taxon>
        <taxon>Sordariomycetes</taxon>
        <taxon>Xylariomycetidae</taxon>
        <taxon>Amphisphaeriales</taxon>
        <taxon>Sporocadaceae</taxon>
        <taxon>Pestalotiopsis</taxon>
    </lineage>
</organism>
<dbReference type="KEGG" id="pfy:PFICI_09890"/>
<evidence type="ECO:0000313" key="2">
    <source>
        <dbReference type="EMBL" id="ETS77828.1"/>
    </source>
</evidence>
<dbReference type="HOGENOM" id="CLU_008809_1_1_1"/>
<name>W3WVD1_PESFW</name>
<feature type="transmembrane region" description="Helical" evidence="1">
    <location>
        <begin position="137"/>
        <end position="159"/>
    </location>
</feature>
<dbReference type="PANTHER" id="PTHR35041:SF6">
    <property type="entry name" value="FORMYLMETHIONINE DEFORMYLASE-LIKE PROTEIN-RELATED"/>
    <property type="match status" value="1"/>
</dbReference>
<dbReference type="OMA" id="FPFNLKC"/>
<evidence type="ECO:0000313" key="3">
    <source>
        <dbReference type="Proteomes" id="UP000030651"/>
    </source>
</evidence>
<dbReference type="InParanoid" id="W3WVD1"/>
<keyword evidence="1" id="KW-0812">Transmembrane</keyword>
<dbReference type="eggNOG" id="ENOG502SNNR">
    <property type="taxonomic scope" value="Eukaryota"/>
</dbReference>
<dbReference type="Proteomes" id="UP000030651">
    <property type="component" value="Unassembled WGS sequence"/>
</dbReference>
<sequence length="607" mass="65810">MKESKGPSDLNGANLSYYLGIFRTPTAALLGGVAFAIGHHFFYQSLDGQAPSHDTSDRLYGLMQNLSGQQTNIAVGTLLAFLVKALLGIAISRAQDQFSWKAIKGRPTELRLIDSLLSAQHSIVDVLNIRLWGRHPVAMIIAVVYWLLPFAAVITPATLSISPMLMTNLTLFAAPTIGFGYCNFANSIAVDKHDDTGGSLDYDGPLAPVTRAVSQSLLASAVLPLAAPFPNSTYHVDFQGPALKCSEIEHGSTLWMNQSMTIQNASTNPLRCYKYLAWPSDDTFPWSHSDGYWGFDPPTGLSGSITVVAVGDECSSAAAPNITLVQCQMWNATYSADYSYDEGVQDVVSTITSYESPFEPQPVAITSIVYPELNQPANYMLLWSYMAVMEAFQDYIVGYIWQDPSELDLSFQIDGKVLVTALATAVELNYLKSDIGGLTSSNTANITMAEGIEEMFRNATLSLMSQELLLMPDAPKTTTVTARTYQNIYTYSASILWLAYGIAVGLAALSGLAGYTVAVRAGGSYSTRFSTILRVAYNVRISGGVDLSETSGKDPLPERLENSHVFIPPEGVSVLSMISDLGGVQTDAQRWRADGQGSCPYDEDHHE</sequence>
<reference evidence="3" key="1">
    <citation type="journal article" date="2015" name="BMC Genomics">
        <title>Genomic and transcriptomic analysis of the endophytic fungus Pestalotiopsis fici reveals its lifestyle and high potential for synthesis of natural products.</title>
        <authorList>
            <person name="Wang X."/>
            <person name="Zhang X."/>
            <person name="Liu L."/>
            <person name="Xiang M."/>
            <person name="Wang W."/>
            <person name="Sun X."/>
            <person name="Che Y."/>
            <person name="Guo L."/>
            <person name="Liu G."/>
            <person name="Guo L."/>
            <person name="Wang C."/>
            <person name="Yin W.B."/>
            <person name="Stadler M."/>
            <person name="Zhang X."/>
            <person name="Liu X."/>
        </authorList>
    </citation>
    <scope>NUCLEOTIDE SEQUENCE [LARGE SCALE GENOMIC DNA]</scope>
    <source>
        <strain evidence="3">W106-1 / CGMCC3.15140</strain>
    </source>
</reference>
<feature type="transmembrane region" description="Helical" evidence="1">
    <location>
        <begin position="73"/>
        <end position="91"/>
    </location>
</feature>
<keyword evidence="3" id="KW-1185">Reference proteome</keyword>
<dbReference type="EMBL" id="KI912115">
    <property type="protein sequence ID" value="ETS77828.1"/>
    <property type="molecule type" value="Genomic_DNA"/>
</dbReference>
<accession>W3WVD1</accession>